<evidence type="ECO:0000256" key="5">
    <source>
        <dbReference type="PROSITE-ProRule" id="PRU00042"/>
    </source>
</evidence>
<dbReference type="SMART" id="SM00355">
    <property type="entry name" value="ZnF_C2H2"/>
    <property type="match status" value="3"/>
</dbReference>
<dbReference type="InterPro" id="IPR036236">
    <property type="entry name" value="Znf_C2H2_sf"/>
</dbReference>
<feature type="compositionally biased region" description="Low complexity" evidence="6">
    <location>
        <begin position="273"/>
        <end position="285"/>
    </location>
</feature>
<evidence type="ECO:0000256" key="3">
    <source>
        <dbReference type="ARBA" id="ARBA00022771"/>
    </source>
</evidence>
<evidence type="ECO:0000256" key="1">
    <source>
        <dbReference type="ARBA" id="ARBA00022723"/>
    </source>
</evidence>
<keyword evidence="4" id="KW-0862">Zinc</keyword>
<protein>
    <submittedName>
        <fullName evidence="8">Aberrant zinc-finger-containing protein</fullName>
    </submittedName>
</protein>
<proteinExistence type="predicted"/>
<dbReference type="Gene3D" id="3.30.160.60">
    <property type="entry name" value="Classic Zinc Finger"/>
    <property type="match status" value="2"/>
</dbReference>
<dbReference type="PROSITE" id="PS00028">
    <property type="entry name" value="ZINC_FINGER_C2H2_1"/>
    <property type="match status" value="1"/>
</dbReference>
<name>A0A4U7BAW8_9PEZI</name>
<dbReference type="PROSITE" id="PS50157">
    <property type="entry name" value="ZINC_FINGER_C2H2_2"/>
    <property type="match status" value="2"/>
</dbReference>
<keyword evidence="3 5" id="KW-0863">Zinc-finger</keyword>
<keyword evidence="1" id="KW-0479">Metal-binding</keyword>
<feature type="domain" description="C2H2-type" evidence="7">
    <location>
        <begin position="642"/>
        <end position="672"/>
    </location>
</feature>
<accession>A0A4U7BAW8</accession>
<dbReference type="GO" id="GO:0005634">
    <property type="term" value="C:nucleus"/>
    <property type="evidence" value="ECO:0007669"/>
    <property type="project" value="TreeGrafter"/>
</dbReference>
<feature type="region of interest" description="Disordered" evidence="6">
    <location>
        <begin position="152"/>
        <end position="187"/>
    </location>
</feature>
<organism evidence="8 9">
    <name type="scientific">Elsinoe australis</name>
    <dbReference type="NCBI Taxonomy" id="40998"/>
    <lineage>
        <taxon>Eukaryota</taxon>
        <taxon>Fungi</taxon>
        <taxon>Dikarya</taxon>
        <taxon>Ascomycota</taxon>
        <taxon>Pezizomycotina</taxon>
        <taxon>Dothideomycetes</taxon>
        <taxon>Dothideomycetidae</taxon>
        <taxon>Myriangiales</taxon>
        <taxon>Elsinoaceae</taxon>
        <taxon>Elsinoe</taxon>
    </lineage>
</organism>
<feature type="region of interest" description="Disordered" evidence="6">
    <location>
        <begin position="440"/>
        <end position="467"/>
    </location>
</feature>
<feature type="region of interest" description="Disordered" evidence="6">
    <location>
        <begin position="257"/>
        <end position="299"/>
    </location>
</feature>
<feature type="region of interest" description="Disordered" evidence="6">
    <location>
        <begin position="485"/>
        <end position="529"/>
    </location>
</feature>
<evidence type="ECO:0000313" key="8">
    <source>
        <dbReference type="EMBL" id="TKX24987.1"/>
    </source>
</evidence>
<evidence type="ECO:0000256" key="2">
    <source>
        <dbReference type="ARBA" id="ARBA00022737"/>
    </source>
</evidence>
<evidence type="ECO:0000256" key="6">
    <source>
        <dbReference type="SAM" id="MobiDB-lite"/>
    </source>
</evidence>
<evidence type="ECO:0000259" key="7">
    <source>
        <dbReference type="PROSITE" id="PS50157"/>
    </source>
</evidence>
<evidence type="ECO:0000256" key="4">
    <source>
        <dbReference type="ARBA" id="ARBA00022833"/>
    </source>
</evidence>
<reference evidence="8 9" key="1">
    <citation type="submission" date="2018-02" db="EMBL/GenBank/DDBJ databases">
        <title>Draft genome sequences of Elsinoe sp., causing black scab on jojoba.</title>
        <authorList>
            <person name="Stodart B."/>
            <person name="Jeffress S."/>
            <person name="Ash G."/>
            <person name="Arun Chinnappa K."/>
        </authorList>
    </citation>
    <scope>NUCLEOTIDE SEQUENCE [LARGE SCALE GENOMIC DNA]</scope>
    <source>
        <strain evidence="8 9">Hillstone_2</strain>
    </source>
</reference>
<dbReference type="InterPro" id="IPR051580">
    <property type="entry name" value="ZnF-Chromatin_assoc"/>
</dbReference>
<gene>
    <name evidence="8" type="ORF">C1H76_2764</name>
</gene>
<dbReference type="EMBL" id="PTQR01000035">
    <property type="protein sequence ID" value="TKX24987.1"/>
    <property type="molecule type" value="Genomic_DNA"/>
</dbReference>
<comment type="caution">
    <text evidence="8">The sequence shown here is derived from an EMBL/GenBank/DDBJ whole genome shotgun (WGS) entry which is preliminary data.</text>
</comment>
<feature type="compositionally biased region" description="Polar residues" evidence="6">
    <location>
        <begin position="259"/>
        <end position="272"/>
    </location>
</feature>
<dbReference type="Proteomes" id="UP000308133">
    <property type="component" value="Unassembled WGS sequence"/>
</dbReference>
<dbReference type="GO" id="GO:0008270">
    <property type="term" value="F:zinc ion binding"/>
    <property type="evidence" value="ECO:0007669"/>
    <property type="project" value="UniProtKB-KW"/>
</dbReference>
<feature type="compositionally biased region" description="Low complexity" evidence="6">
    <location>
        <begin position="488"/>
        <end position="503"/>
    </location>
</feature>
<dbReference type="InterPro" id="IPR013087">
    <property type="entry name" value="Znf_C2H2_type"/>
</dbReference>
<dbReference type="FunFam" id="3.30.160.60:FF:000446">
    <property type="entry name" value="Zinc finger protein"/>
    <property type="match status" value="1"/>
</dbReference>
<sequence length="763" mass="83197">MASAPGAGKGRWRAAARYPSSATIRWYKGVGTSRSSKTGHDDRHRRYPDRIMHSTPLEIDVVLSLSRKYLAPYCSTTIHSKPLKGSNAFDKTADSSRVGLASGVPEAASTLSSAISSQLISTLTFTTDITFYPSTSHTTAILASNVRNSPPSLYNSPVIRDRESTFDDSPVSTPPPPSHRTTSAPRSAKVDAFGPLFSQQHPFQDTLFGGGASPEELIFLGDDDFDSFDSFDSHIPLPAPPRSQPTMAAAASPIDIATPRNSPPVTQTSNLTSQLQSAGAQQYQQNGHRNNYNDTRRGSEFKPESLGYGHSMSNSRPIAVGERQRRGSNQPGNSFMQGMSWGGMSIGSFIRDDIMMGTSPFNFQSPSFHSSSYLPKMEANFMRDYVCCGITLDSMHELLQHYEEAHAGVPNQTMGRTPREQQAYNEARPQDNVNAAALMQQQHQHQTNGQGSVQPSGLTHPMQSNTDMDDLDAMEMDEAPAVQPVHNFQPQPQFGRQQPRTPTLNTSLASGFQNSQMSTPTTPQPNQSFGLQHNPTVSSVNTPTFGQTVMDSVPTSPSDFSGVDTPRASQGEGFDYSGLGMNPNDFGTIDDPAKRLLSKQGFGNINQMQNQSDIAKRIRESQISAGMDPAAFNFGSDEIKPFRCPVIGCEKAYKNQNGLKYHKQHGHQNQQLKENPDGTFSIVDPATSIPYPGTIGMEKEKPYRCEVCGKRYKNLNGLKYHRQHSPPCNPDLKINPAMNMSNNLNGMNVNVAGAGLVGDGMGM</sequence>
<dbReference type="AlphaFoldDB" id="A0A4U7BAW8"/>
<keyword evidence="2" id="KW-0677">Repeat</keyword>
<evidence type="ECO:0000313" key="9">
    <source>
        <dbReference type="Proteomes" id="UP000308133"/>
    </source>
</evidence>
<dbReference type="SUPFAM" id="SSF57667">
    <property type="entry name" value="beta-beta-alpha zinc fingers"/>
    <property type="match status" value="1"/>
</dbReference>
<dbReference type="PANTHER" id="PTHR23057">
    <property type="entry name" value="JUXTAPOSED WITH ANOTHER ZINC FINGER PROTEIN 1"/>
    <property type="match status" value="1"/>
</dbReference>
<feature type="domain" description="C2H2-type" evidence="7">
    <location>
        <begin position="703"/>
        <end position="730"/>
    </location>
</feature>
<feature type="compositionally biased region" description="Polar residues" evidence="6">
    <location>
        <begin position="504"/>
        <end position="529"/>
    </location>
</feature>
<feature type="compositionally biased region" description="Polar residues" evidence="6">
    <location>
        <begin position="447"/>
        <end position="466"/>
    </location>
</feature>
<dbReference type="PANTHER" id="PTHR23057:SF0">
    <property type="entry name" value="JUXTAPOSED WITH ANOTHER ZINC FINGER PROTEIN 1"/>
    <property type="match status" value="1"/>
</dbReference>